<organism evidence="4 5">
    <name type="scientific">Robiginitalea myxolifaciens</name>
    <dbReference type="NCBI Taxonomy" id="400055"/>
    <lineage>
        <taxon>Bacteria</taxon>
        <taxon>Pseudomonadati</taxon>
        <taxon>Bacteroidota</taxon>
        <taxon>Flavobacteriia</taxon>
        <taxon>Flavobacteriales</taxon>
        <taxon>Flavobacteriaceae</taxon>
        <taxon>Robiginitalea</taxon>
    </lineage>
</organism>
<dbReference type="Proteomes" id="UP000199534">
    <property type="component" value="Unassembled WGS sequence"/>
</dbReference>
<evidence type="ECO:0000256" key="1">
    <source>
        <dbReference type="SAM" id="Coils"/>
    </source>
</evidence>
<name>A0A1I6H7F4_9FLAO</name>
<dbReference type="EMBL" id="FOYQ01000002">
    <property type="protein sequence ID" value="SFR50409.1"/>
    <property type="molecule type" value="Genomic_DNA"/>
</dbReference>
<dbReference type="STRING" id="400055.SAMN04490243_2374"/>
<keyword evidence="5" id="KW-1185">Reference proteome</keyword>
<dbReference type="RefSeq" id="WP_245759818.1">
    <property type="nucleotide sequence ID" value="NZ_FOYQ01000002.1"/>
</dbReference>
<feature type="coiled-coil region" evidence="1">
    <location>
        <begin position="145"/>
        <end position="210"/>
    </location>
</feature>
<feature type="transmembrane region" description="Helical" evidence="3">
    <location>
        <begin position="61"/>
        <end position="81"/>
    </location>
</feature>
<accession>A0A1I6H7F4</accession>
<keyword evidence="3" id="KW-1133">Transmembrane helix</keyword>
<dbReference type="AlphaFoldDB" id="A0A1I6H7F4"/>
<evidence type="ECO:0000313" key="4">
    <source>
        <dbReference type="EMBL" id="SFR50409.1"/>
    </source>
</evidence>
<feature type="region of interest" description="Disordered" evidence="2">
    <location>
        <begin position="1"/>
        <end position="27"/>
    </location>
</feature>
<protein>
    <submittedName>
        <fullName evidence="4">Uncharacterized protein</fullName>
    </submittedName>
</protein>
<keyword evidence="1" id="KW-0175">Coiled coil</keyword>
<gene>
    <name evidence="4" type="ORF">SAMN04490243_2374</name>
</gene>
<evidence type="ECO:0000256" key="2">
    <source>
        <dbReference type="SAM" id="MobiDB-lite"/>
    </source>
</evidence>
<proteinExistence type="predicted"/>
<keyword evidence="3" id="KW-0472">Membrane</keyword>
<keyword evidence="3" id="KW-0812">Transmembrane</keyword>
<evidence type="ECO:0000256" key="3">
    <source>
        <dbReference type="SAM" id="Phobius"/>
    </source>
</evidence>
<sequence>MSQDLRDLFNDERKRSFEMPEGHESRFENRLEKAFSQAGEDRVESAEVPVREIGSRRTSPLLWLGIAASCIGLLGFGIWMLRQPASTLSDPPSQQVVSTDTLEVVPGVSLGDLSPDLKKVETYYTASINLELANLEISDDNKKVVDDFMARLKELDEAYSELSRELNEIGPNEETINAMIRNLQLRLNLLQQLNEKLEEIKQSKNETVTNLSA</sequence>
<evidence type="ECO:0000313" key="5">
    <source>
        <dbReference type="Proteomes" id="UP000199534"/>
    </source>
</evidence>
<reference evidence="4 5" key="1">
    <citation type="submission" date="2016-10" db="EMBL/GenBank/DDBJ databases">
        <authorList>
            <person name="de Groot N.N."/>
        </authorList>
    </citation>
    <scope>NUCLEOTIDE SEQUENCE [LARGE SCALE GENOMIC DNA]</scope>
    <source>
        <strain evidence="4 5">DSM 21019</strain>
    </source>
</reference>